<feature type="compositionally biased region" description="Basic residues" evidence="1">
    <location>
        <begin position="136"/>
        <end position="147"/>
    </location>
</feature>
<feature type="transmembrane region" description="Helical" evidence="2">
    <location>
        <begin position="47"/>
        <end position="66"/>
    </location>
</feature>
<reference evidence="3 4" key="1">
    <citation type="submission" date="2020-11" db="EMBL/GenBank/DDBJ databases">
        <title>Arthrobacter antarcticus sp. nov., isolated from Antarctic Soil.</title>
        <authorList>
            <person name="Li J."/>
        </authorList>
    </citation>
    <scope>NUCLEOTIDE SEQUENCE [LARGE SCALE GENOMIC DNA]</scope>
    <source>
        <strain evidence="3 4">Z1-20</strain>
    </source>
</reference>
<keyword evidence="2" id="KW-1133">Transmembrane helix</keyword>
<dbReference type="AlphaFoldDB" id="A0A931CHJ0"/>
<keyword evidence="2" id="KW-0812">Transmembrane</keyword>
<feature type="region of interest" description="Disordered" evidence="1">
    <location>
        <begin position="126"/>
        <end position="147"/>
    </location>
</feature>
<evidence type="ECO:0000313" key="3">
    <source>
        <dbReference type="EMBL" id="MBG0738697.1"/>
    </source>
</evidence>
<dbReference type="EMBL" id="JADNYM010000005">
    <property type="protein sequence ID" value="MBG0738697.1"/>
    <property type="molecule type" value="Genomic_DNA"/>
</dbReference>
<accession>A0A931CHJ0</accession>
<evidence type="ECO:0000256" key="1">
    <source>
        <dbReference type="SAM" id="MobiDB-lite"/>
    </source>
</evidence>
<evidence type="ECO:0000313" key="4">
    <source>
        <dbReference type="Proteomes" id="UP000655366"/>
    </source>
</evidence>
<protein>
    <submittedName>
        <fullName evidence="3">Uncharacterized protein</fullName>
    </submittedName>
</protein>
<keyword evidence="4" id="KW-1185">Reference proteome</keyword>
<gene>
    <name evidence="3" type="ORF">IV500_04580</name>
</gene>
<proteinExistence type="predicted"/>
<keyword evidence="2" id="KW-0472">Membrane</keyword>
<dbReference type="RefSeq" id="WP_196395646.1">
    <property type="nucleotide sequence ID" value="NZ_JADNYM010000005.1"/>
</dbReference>
<feature type="transmembrane region" description="Helical" evidence="2">
    <location>
        <begin position="78"/>
        <end position="100"/>
    </location>
</feature>
<feature type="transmembrane region" description="Helical" evidence="2">
    <location>
        <begin position="20"/>
        <end position="41"/>
    </location>
</feature>
<dbReference type="Proteomes" id="UP000655366">
    <property type="component" value="Unassembled WGS sequence"/>
</dbReference>
<sequence>MNIIDKIKNRFNRTELLPSLRWVGFTAVTITHIIIIAVVLSLVPMSLAWWMVPLAIVLPGIITMTLMPSGWRRWYRWVALLGLVLMVSESSSNPFVVILFGETWMLHRAWVTERTIPVNDLFRRGKAKEPSTASARKPKGSSRTKTA</sequence>
<evidence type="ECO:0000256" key="2">
    <source>
        <dbReference type="SAM" id="Phobius"/>
    </source>
</evidence>
<organism evidence="3 4">
    <name type="scientific">Arthrobacter terrae</name>
    <dbReference type="NCBI Taxonomy" id="2935737"/>
    <lineage>
        <taxon>Bacteria</taxon>
        <taxon>Bacillati</taxon>
        <taxon>Actinomycetota</taxon>
        <taxon>Actinomycetes</taxon>
        <taxon>Micrococcales</taxon>
        <taxon>Micrococcaceae</taxon>
        <taxon>Arthrobacter</taxon>
    </lineage>
</organism>
<name>A0A931CHJ0_9MICC</name>
<comment type="caution">
    <text evidence="3">The sequence shown here is derived from an EMBL/GenBank/DDBJ whole genome shotgun (WGS) entry which is preliminary data.</text>
</comment>